<organism evidence="1 2">
    <name type="scientific">Brumimicrobium oceani</name>
    <dbReference type="NCBI Taxonomy" id="2100725"/>
    <lineage>
        <taxon>Bacteria</taxon>
        <taxon>Pseudomonadati</taxon>
        <taxon>Bacteroidota</taxon>
        <taxon>Flavobacteriia</taxon>
        <taxon>Flavobacteriales</taxon>
        <taxon>Crocinitomicaceae</taxon>
        <taxon>Brumimicrobium</taxon>
    </lineage>
</organism>
<dbReference type="AlphaFoldDB" id="A0A2U2XED9"/>
<dbReference type="Pfam" id="PF08002">
    <property type="entry name" value="DUF1697"/>
    <property type="match status" value="1"/>
</dbReference>
<dbReference type="Gene3D" id="3.30.70.1280">
    <property type="entry name" value="SP0830-like domains"/>
    <property type="match status" value="1"/>
</dbReference>
<name>A0A2U2XED9_9FLAO</name>
<dbReference type="PANTHER" id="PTHR36439:SF1">
    <property type="entry name" value="DUF1697 DOMAIN-CONTAINING PROTEIN"/>
    <property type="match status" value="1"/>
</dbReference>
<dbReference type="EMBL" id="QFRJ01000003">
    <property type="protein sequence ID" value="PWH86176.1"/>
    <property type="molecule type" value="Genomic_DNA"/>
</dbReference>
<reference evidence="1 2" key="2">
    <citation type="submission" date="2018-05" db="EMBL/GenBank/DDBJ databases">
        <authorList>
            <person name="Lanie J.A."/>
            <person name="Ng W.-L."/>
            <person name="Kazmierczak K.M."/>
            <person name="Andrzejewski T.M."/>
            <person name="Davidsen T.M."/>
            <person name="Wayne K.J."/>
            <person name="Tettelin H."/>
            <person name="Glass J.I."/>
            <person name="Rusch D."/>
            <person name="Podicherti R."/>
            <person name="Tsui H.-C.T."/>
            <person name="Winkler M.E."/>
        </authorList>
    </citation>
    <scope>NUCLEOTIDE SEQUENCE [LARGE SCALE GENOMIC DNA]</scope>
    <source>
        <strain evidence="1 2">C305</strain>
    </source>
</reference>
<dbReference type="PANTHER" id="PTHR36439">
    <property type="entry name" value="BLL4334 PROTEIN"/>
    <property type="match status" value="1"/>
</dbReference>
<reference evidence="1 2" key="1">
    <citation type="submission" date="2018-05" db="EMBL/GenBank/DDBJ databases">
        <title>Brumimicrobium oceani sp. nov., isolated from coastal sediment.</title>
        <authorList>
            <person name="Kou Y."/>
        </authorList>
    </citation>
    <scope>NUCLEOTIDE SEQUENCE [LARGE SCALE GENOMIC DNA]</scope>
    <source>
        <strain evidence="1 2">C305</strain>
    </source>
</reference>
<dbReference type="SUPFAM" id="SSF160379">
    <property type="entry name" value="SP0830-like"/>
    <property type="match status" value="1"/>
</dbReference>
<comment type="caution">
    <text evidence="1">The sequence shown here is derived from an EMBL/GenBank/DDBJ whole genome shotgun (WGS) entry which is preliminary data.</text>
</comment>
<dbReference type="Proteomes" id="UP000245370">
    <property type="component" value="Unassembled WGS sequence"/>
</dbReference>
<protein>
    <submittedName>
        <fullName evidence="1">DUF1697 domain-containing protein</fullName>
    </submittedName>
</protein>
<dbReference type="OrthoDB" id="9806494at2"/>
<dbReference type="PIRSF" id="PIRSF008502">
    <property type="entry name" value="UCP008502"/>
    <property type="match status" value="1"/>
</dbReference>
<sequence length="178" mass="20373">MEKKIAILRGINVGGKRKILMTDLKSMLVEIGIMNAKTYIQSGNVIFESELKNLELSLQIESEILKKFGFDVPVIIKTRAELKAAISSNPFFTSDADMSKLHLTFLNKKPSEKDIESLRSFDSKEDQFEIQGENIFIFCEGKYHQSKLTNNFFEKKLKVGATTRNWKTVLKLMELSQD</sequence>
<accession>A0A2U2XED9</accession>
<dbReference type="RefSeq" id="WP_109358985.1">
    <property type="nucleotide sequence ID" value="NZ_QFRJ01000003.1"/>
</dbReference>
<gene>
    <name evidence="1" type="ORF">DIT68_06370</name>
</gene>
<dbReference type="InterPro" id="IPR012545">
    <property type="entry name" value="DUF1697"/>
</dbReference>
<evidence type="ECO:0000313" key="1">
    <source>
        <dbReference type="EMBL" id="PWH86176.1"/>
    </source>
</evidence>
<proteinExistence type="predicted"/>
<evidence type="ECO:0000313" key="2">
    <source>
        <dbReference type="Proteomes" id="UP000245370"/>
    </source>
</evidence>
<keyword evidence="2" id="KW-1185">Reference proteome</keyword>